<feature type="domain" description="ABM" evidence="1">
    <location>
        <begin position="2"/>
        <end position="91"/>
    </location>
</feature>
<dbReference type="InterPro" id="IPR007138">
    <property type="entry name" value="ABM_dom"/>
</dbReference>
<dbReference type="InterPro" id="IPR011008">
    <property type="entry name" value="Dimeric_a/b-barrel"/>
</dbReference>
<sequence>MFGLIGKMRAQPGKRGDLIAILLDGTAAMPGCRAYIVAEDAEEDDAIWITEVWDSAESHAASLKLPAVQAAIAKGRPLIAGFDSQVKTRVIGGAGL</sequence>
<dbReference type="Pfam" id="PF03992">
    <property type="entry name" value="ABM"/>
    <property type="match status" value="1"/>
</dbReference>
<dbReference type="OrthoDB" id="5518280at2"/>
<keyword evidence="2" id="KW-0503">Monooxygenase</keyword>
<dbReference type="SUPFAM" id="SSF54909">
    <property type="entry name" value="Dimeric alpha+beta barrel"/>
    <property type="match status" value="1"/>
</dbReference>
<dbReference type="Proteomes" id="UP000318055">
    <property type="component" value="Chromosome"/>
</dbReference>
<name>A0A518RL50_9SPHN</name>
<dbReference type="AlphaFoldDB" id="A0A518RL50"/>
<gene>
    <name evidence="2" type="ORF">FPZ54_08750</name>
</gene>
<keyword evidence="2" id="KW-0560">Oxidoreductase</keyword>
<dbReference type="KEGG" id="ssua:FPZ54_08750"/>
<reference evidence="2 3" key="1">
    <citation type="submission" date="2019-07" db="EMBL/GenBank/DDBJ databases">
        <title>Sphingomonas alkalisoli sp. nov., isolated from rhizosphere soil of Suaedae salsa.</title>
        <authorList>
            <person name="Zhang H."/>
            <person name="Xu L."/>
            <person name="Zhang J.-X."/>
            <person name="Sun J.-Q."/>
        </authorList>
    </citation>
    <scope>NUCLEOTIDE SEQUENCE [LARGE SCALE GENOMIC DNA]</scope>
    <source>
        <strain evidence="2 3">XS-10</strain>
    </source>
</reference>
<keyword evidence="3" id="KW-1185">Reference proteome</keyword>
<dbReference type="PROSITE" id="PS51725">
    <property type="entry name" value="ABM"/>
    <property type="match status" value="1"/>
</dbReference>
<dbReference type="Gene3D" id="3.30.70.100">
    <property type="match status" value="1"/>
</dbReference>
<dbReference type="GO" id="GO:0004497">
    <property type="term" value="F:monooxygenase activity"/>
    <property type="evidence" value="ECO:0007669"/>
    <property type="project" value="UniProtKB-KW"/>
</dbReference>
<proteinExistence type="predicted"/>
<protein>
    <submittedName>
        <fullName evidence="2">Antibiotic biosynthesis monooxygenase</fullName>
    </submittedName>
</protein>
<evidence type="ECO:0000259" key="1">
    <source>
        <dbReference type="PROSITE" id="PS51725"/>
    </source>
</evidence>
<organism evidence="2 3">
    <name type="scientific">Sphingomonas suaedae</name>
    <dbReference type="NCBI Taxonomy" id="2599297"/>
    <lineage>
        <taxon>Bacteria</taxon>
        <taxon>Pseudomonadati</taxon>
        <taxon>Pseudomonadota</taxon>
        <taxon>Alphaproteobacteria</taxon>
        <taxon>Sphingomonadales</taxon>
        <taxon>Sphingomonadaceae</taxon>
        <taxon>Sphingomonas</taxon>
    </lineage>
</organism>
<evidence type="ECO:0000313" key="3">
    <source>
        <dbReference type="Proteomes" id="UP000318055"/>
    </source>
</evidence>
<evidence type="ECO:0000313" key="2">
    <source>
        <dbReference type="EMBL" id="QDX28182.1"/>
    </source>
</evidence>
<dbReference type="EMBL" id="CP042239">
    <property type="protein sequence ID" value="QDX28182.1"/>
    <property type="molecule type" value="Genomic_DNA"/>
</dbReference>
<accession>A0A518RL50</accession>